<evidence type="ECO:0000313" key="2">
    <source>
        <dbReference type="Proteomes" id="UP000807342"/>
    </source>
</evidence>
<accession>A0A9P5WXT0</accession>
<keyword evidence="2" id="KW-1185">Reference proteome</keyword>
<comment type="caution">
    <text evidence="1">The sequence shown here is derived from an EMBL/GenBank/DDBJ whole genome shotgun (WGS) entry which is preliminary data.</text>
</comment>
<reference evidence="1" key="1">
    <citation type="submission" date="2020-11" db="EMBL/GenBank/DDBJ databases">
        <authorList>
            <consortium name="DOE Joint Genome Institute"/>
            <person name="Ahrendt S."/>
            <person name="Riley R."/>
            <person name="Andreopoulos W."/>
            <person name="Labutti K."/>
            <person name="Pangilinan J."/>
            <person name="Ruiz-Duenas F.J."/>
            <person name="Barrasa J.M."/>
            <person name="Sanchez-Garcia M."/>
            <person name="Camarero S."/>
            <person name="Miyauchi S."/>
            <person name="Serrano A."/>
            <person name="Linde D."/>
            <person name="Babiker R."/>
            <person name="Drula E."/>
            <person name="Ayuso-Fernandez I."/>
            <person name="Pacheco R."/>
            <person name="Padilla G."/>
            <person name="Ferreira P."/>
            <person name="Barriuso J."/>
            <person name="Kellner H."/>
            <person name="Castanera R."/>
            <person name="Alfaro M."/>
            <person name="Ramirez L."/>
            <person name="Pisabarro A.G."/>
            <person name="Kuo A."/>
            <person name="Tritt A."/>
            <person name="Lipzen A."/>
            <person name="He G."/>
            <person name="Yan M."/>
            <person name="Ng V."/>
            <person name="Cullen D."/>
            <person name="Martin F."/>
            <person name="Rosso M.-N."/>
            <person name="Henrissat B."/>
            <person name="Hibbett D."/>
            <person name="Martinez A.T."/>
            <person name="Grigoriev I.V."/>
        </authorList>
    </citation>
    <scope>NUCLEOTIDE SEQUENCE</scope>
    <source>
        <strain evidence="1">MF-IS2</strain>
    </source>
</reference>
<dbReference type="OrthoDB" id="755951at2759"/>
<proteinExistence type="predicted"/>
<organism evidence="1 2">
    <name type="scientific">Macrolepiota fuliginosa MF-IS2</name>
    <dbReference type="NCBI Taxonomy" id="1400762"/>
    <lineage>
        <taxon>Eukaryota</taxon>
        <taxon>Fungi</taxon>
        <taxon>Dikarya</taxon>
        <taxon>Basidiomycota</taxon>
        <taxon>Agaricomycotina</taxon>
        <taxon>Agaricomycetes</taxon>
        <taxon>Agaricomycetidae</taxon>
        <taxon>Agaricales</taxon>
        <taxon>Agaricineae</taxon>
        <taxon>Agaricaceae</taxon>
        <taxon>Macrolepiota</taxon>
    </lineage>
</organism>
<dbReference type="Proteomes" id="UP000807342">
    <property type="component" value="Unassembled WGS sequence"/>
</dbReference>
<dbReference type="Pfam" id="PF02358">
    <property type="entry name" value="Trehalose_PPase"/>
    <property type="match status" value="1"/>
</dbReference>
<gene>
    <name evidence="1" type="ORF">P691DRAFT_229600</name>
</gene>
<sequence length="77" mass="9066">MLRALSHFWCCQDLLENKLANKRPIELMIRKKNLEVRSIAVNKGEIIKSILYLNPEVESSFDAGDDRVRRMFSEHFT</sequence>
<protein>
    <submittedName>
        <fullName evidence="1">Uncharacterized protein</fullName>
    </submittedName>
</protein>
<dbReference type="EMBL" id="MU153200">
    <property type="protein sequence ID" value="KAF9439889.1"/>
    <property type="molecule type" value="Genomic_DNA"/>
</dbReference>
<dbReference type="AlphaFoldDB" id="A0A9P5WXT0"/>
<dbReference type="GO" id="GO:0005992">
    <property type="term" value="P:trehalose biosynthetic process"/>
    <property type="evidence" value="ECO:0007669"/>
    <property type="project" value="InterPro"/>
</dbReference>
<dbReference type="InterPro" id="IPR003337">
    <property type="entry name" value="Trehalose_PPase"/>
</dbReference>
<name>A0A9P5WXT0_9AGAR</name>
<evidence type="ECO:0000313" key="1">
    <source>
        <dbReference type="EMBL" id="KAF9439889.1"/>
    </source>
</evidence>